<dbReference type="EMBL" id="UXAV01000042">
    <property type="protein sequence ID" value="VDC29870.1"/>
    <property type="molecule type" value="Genomic_DNA"/>
</dbReference>
<protein>
    <recommendedName>
        <fullName evidence="2">aspartate kinase</fullName>
        <ecNumber evidence="2">2.7.2.4</ecNumber>
    </recommendedName>
</protein>
<dbReference type="GO" id="GO:0005524">
    <property type="term" value="F:ATP binding"/>
    <property type="evidence" value="ECO:0007669"/>
    <property type="project" value="UniProtKB-KW"/>
</dbReference>
<dbReference type="RefSeq" id="WP_124071040.1">
    <property type="nucleotide sequence ID" value="NZ_CBCRXF010000001.1"/>
</dbReference>
<comment type="catalytic activity">
    <reaction evidence="7">
        <text>L-aspartate + ATP = 4-phospho-L-aspartate + ADP</text>
        <dbReference type="Rhea" id="RHEA:23776"/>
        <dbReference type="ChEBI" id="CHEBI:29991"/>
        <dbReference type="ChEBI" id="CHEBI:30616"/>
        <dbReference type="ChEBI" id="CHEBI:57535"/>
        <dbReference type="ChEBI" id="CHEBI:456216"/>
        <dbReference type="EC" id="2.7.2.4"/>
    </reaction>
</comment>
<evidence type="ECO:0000313" key="10">
    <source>
        <dbReference type="Proteomes" id="UP000270468"/>
    </source>
</evidence>
<dbReference type="PANTHER" id="PTHR21499">
    <property type="entry name" value="ASPARTATE KINASE"/>
    <property type="match status" value="1"/>
</dbReference>
<dbReference type="GO" id="GO:0009089">
    <property type="term" value="P:lysine biosynthetic process via diaminopimelate"/>
    <property type="evidence" value="ECO:0007669"/>
    <property type="project" value="TreeGrafter"/>
</dbReference>
<keyword evidence="5 9" id="KW-0418">Kinase</keyword>
<sequence>MIIQKFGGIAMKDEQIRSECINHIKDGMKEYGKVIVVVSAIGRLGDPYATDSLLRITDAFTTAKAASDLAASCGELIGAAVLSAELIRAGVPNTVLHGIQAGILTSGDFGDGTITKIDTTTISKHLNVTDCIIIPGFQGMDEDGYVMTLGRGGSDLTAIALAAGLQALHTEFFKDVPGVMTHDPHEVATSRKFDSLTFDEFLPLLDCDKPIIQKRAALHALETAIPLYIRGIAGTETGTWIYP</sequence>
<dbReference type="Proteomes" id="UP000270468">
    <property type="component" value="Unassembled WGS sequence"/>
</dbReference>
<evidence type="ECO:0000256" key="3">
    <source>
        <dbReference type="ARBA" id="ARBA00022679"/>
    </source>
</evidence>
<keyword evidence="4" id="KW-0547">Nucleotide-binding</keyword>
<feature type="domain" description="Aspartate/glutamate/uridylate kinase" evidence="8">
    <location>
        <begin position="2"/>
        <end position="202"/>
    </location>
</feature>
<keyword evidence="10" id="KW-1185">Reference proteome</keyword>
<dbReference type="OrthoDB" id="9799110at2"/>
<gene>
    <name evidence="9" type="primary">lysC_1</name>
    <name evidence="9" type="ORF">FILTAD_02422</name>
</gene>
<comment type="similarity">
    <text evidence="1">Belongs to the aspartokinase family.</text>
</comment>
<dbReference type="SUPFAM" id="SSF53633">
    <property type="entry name" value="Carbamate kinase-like"/>
    <property type="match status" value="1"/>
</dbReference>
<dbReference type="GO" id="GO:0004072">
    <property type="term" value="F:aspartate kinase activity"/>
    <property type="evidence" value="ECO:0007669"/>
    <property type="project" value="UniProtKB-EC"/>
</dbReference>
<dbReference type="AlphaFoldDB" id="A0A3P5XM32"/>
<keyword evidence="3 9" id="KW-0808">Transferase</keyword>
<dbReference type="PANTHER" id="PTHR21499:SF3">
    <property type="entry name" value="ASPARTOKINASE"/>
    <property type="match status" value="1"/>
</dbReference>
<evidence type="ECO:0000259" key="8">
    <source>
        <dbReference type="Pfam" id="PF00696"/>
    </source>
</evidence>
<evidence type="ECO:0000256" key="2">
    <source>
        <dbReference type="ARBA" id="ARBA00013059"/>
    </source>
</evidence>
<dbReference type="InterPro" id="IPR001048">
    <property type="entry name" value="Asp/Glu/Uridylate_kinase"/>
</dbReference>
<organism evidence="9 10">
    <name type="scientific">Filibacter tadaridae</name>
    <dbReference type="NCBI Taxonomy" id="2483811"/>
    <lineage>
        <taxon>Bacteria</taxon>
        <taxon>Bacillati</taxon>
        <taxon>Bacillota</taxon>
        <taxon>Bacilli</taxon>
        <taxon>Bacillales</taxon>
        <taxon>Caryophanaceae</taxon>
        <taxon>Filibacter</taxon>
    </lineage>
</organism>
<dbReference type="GO" id="GO:0005829">
    <property type="term" value="C:cytosol"/>
    <property type="evidence" value="ECO:0007669"/>
    <property type="project" value="TreeGrafter"/>
</dbReference>
<dbReference type="Pfam" id="PF00696">
    <property type="entry name" value="AA_kinase"/>
    <property type="match status" value="1"/>
</dbReference>
<evidence type="ECO:0000256" key="6">
    <source>
        <dbReference type="ARBA" id="ARBA00022840"/>
    </source>
</evidence>
<evidence type="ECO:0000256" key="4">
    <source>
        <dbReference type="ARBA" id="ARBA00022741"/>
    </source>
</evidence>
<evidence type="ECO:0000256" key="5">
    <source>
        <dbReference type="ARBA" id="ARBA00022777"/>
    </source>
</evidence>
<evidence type="ECO:0000313" key="9">
    <source>
        <dbReference type="EMBL" id="VDC29870.1"/>
    </source>
</evidence>
<proteinExistence type="inferred from homology"/>
<dbReference type="InterPro" id="IPR036393">
    <property type="entry name" value="AceGlu_kinase-like_sf"/>
</dbReference>
<dbReference type="GO" id="GO:0009090">
    <property type="term" value="P:homoserine biosynthetic process"/>
    <property type="evidence" value="ECO:0007669"/>
    <property type="project" value="TreeGrafter"/>
</dbReference>
<dbReference type="Gene3D" id="3.40.1160.10">
    <property type="entry name" value="Acetylglutamate kinase-like"/>
    <property type="match status" value="1"/>
</dbReference>
<evidence type="ECO:0000256" key="1">
    <source>
        <dbReference type="ARBA" id="ARBA00010122"/>
    </source>
</evidence>
<name>A0A3P5XM32_9BACL</name>
<dbReference type="EC" id="2.7.2.4" evidence="2"/>
<accession>A0A3P5XM32</accession>
<reference evidence="9 10" key="1">
    <citation type="submission" date="2018-11" db="EMBL/GenBank/DDBJ databases">
        <authorList>
            <person name="Criscuolo A."/>
        </authorList>
    </citation>
    <scope>NUCLEOTIDE SEQUENCE [LARGE SCALE GENOMIC DNA]</scope>
    <source>
        <strain evidence="9">ATB-66</strain>
    </source>
</reference>
<keyword evidence="6" id="KW-0067">ATP-binding</keyword>
<evidence type="ECO:0000256" key="7">
    <source>
        <dbReference type="ARBA" id="ARBA00047872"/>
    </source>
</evidence>